<accession>A0A8D4VPT5</accession>
<evidence type="ECO:0000313" key="1">
    <source>
        <dbReference type="EMBL" id="BBL71139.1"/>
    </source>
</evidence>
<dbReference type="CDD" id="cd15482">
    <property type="entry name" value="Sialidase_non-viral"/>
    <property type="match status" value="1"/>
</dbReference>
<name>A0A8D4VPT5_9GAMM</name>
<evidence type="ECO:0008006" key="3">
    <source>
        <dbReference type="Google" id="ProtNLM"/>
    </source>
</evidence>
<gene>
    <name evidence="1" type="ORF">MoryE10_17450</name>
</gene>
<protein>
    <recommendedName>
        <fullName evidence="3">Exo-alpha-sialidase</fullName>
    </recommendedName>
</protein>
<organism evidence="1 2">
    <name type="scientific">Methylogaea oryzae</name>
    <dbReference type="NCBI Taxonomy" id="1295382"/>
    <lineage>
        <taxon>Bacteria</taxon>
        <taxon>Pseudomonadati</taxon>
        <taxon>Pseudomonadota</taxon>
        <taxon>Gammaproteobacteria</taxon>
        <taxon>Methylococcales</taxon>
        <taxon>Methylococcaceae</taxon>
        <taxon>Methylogaea</taxon>
    </lineage>
</organism>
<dbReference type="AlphaFoldDB" id="A0A8D4VPT5"/>
<proteinExistence type="predicted"/>
<dbReference type="EMBL" id="AP019782">
    <property type="protein sequence ID" value="BBL71139.1"/>
    <property type="molecule type" value="Genomic_DNA"/>
</dbReference>
<dbReference type="KEGG" id="moz:MoryE10_17450"/>
<evidence type="ECO:0000313" key="2">
    <source>
        <dbReference type="Proteomes" id="UP000824988"/>
    </source>
</evidence>
<sequence length="382" mass="40450">MEEIETPAAANSQQHRLGHTADGRLILSWVEVAEGRSSSRFSVRDGDRWTAPATVASVPGKLAAPPVVMGLADGALAAAWMSYVPGSTDRTSAEIRLARSADGGRTWSEPARPYGDDARVYDAQMSLAALPAGRLALVWTDKRHVQAEGAGHAEHSEHAAHAQRYQLIATVMDAALRPGEEITLDSDVCSCCRSDTAAQGGELVTVYRDHAGSEVRDIAAARWNPAGEVRSGPVHVDGWVLNGCPSNGPAVDMRGAQAVVAWFTAADGAGRVRLAFSSDAGASFGDPIEVDSEAVGYADTVLLEDGSAMVSWRGRNGPQEELRAARVAPNGAVLGRVTIYQGGFPNWPSKYPELERAGGKAYVAWTDPLLKRVRLVAVSMGD</sequence>
<reference evidence="1" key="1">
    <citation type="submission" date="2019-06" db="EMBL/GenBank/DDBJ databases">
        <title>Complete genome sequence of Methylogaea oryzae strain JCM16910.</title>
        <authorList>
            <person name="Asakawa S."/>
        </authorList>
    </citation>
    <scope>NUCLEOTIDE SEQUENCE</scope>
    <source>
        <strain evidence="1">E10</strain>
    </source>
</reference>
<dbReference type="Proteomes" id="UP000824988">
    <property type="component" value="Chromosome"/>
</dbReference>
<keyword evidence="2" id="KW-1185">Reference proteome</keyword>